<evidence type="ECO:0000313" key="1">
    <source>
        <dbReference type="EMBL" id="MET3597774.1"/>
    </source>
</evidence>
<proteinExistence type="predicted"/>
<comment type="caution">
    <text evidence="1">The sequence shown here is derived from an EMBL/GenBank/DDBJ whole genome shotgun (WGS) entry which is preliminary data.</text>
</comment>
<reference evidence="1 2" key="1">
    <citation type="submission" date="2024-06" db="EMBL/GenBank/DDBJ databases">
        <title>Genomic Encyclopedia of Type Strains, Phase IV (KMG-IV): sequencing the most valuable type-strain genomes for metagenomic binning, comparative biology and taxonomic classification.</title>
        <authorList>
            <person name="Goeker M."/>
        </authorList>
    </citation>
    <scope>NUCLEOTIDE SEQUENCE [LARGE SCALE GENOMIC DNA]</scope>
    <source>
        <strain evidence="1 2">DSM 29846</strain>
    </source>
</reference>
<evidence type="ECO:0000313" key="2">
    <source>
        <dbReference type="Proteomes" id="UP001549036"/>
    </source>
</evidence>
<sequence>MQLVSGLQLSNGNLAPAVLSQLNLMLACPNTP</sequence>
<keyword evidence="2" id="KW-1185">Reference proteome</keyword>
<dbReference type="EMBL" id="JBEPLM010000030">
    <property type="protein sequence ID" value="MET3597774.1"/>
    <property type="molecule type" value="Genomic_DNA"/>
</dbReference>
<gene>
    <name evidence="1" type="ORF">ABID26_007200</name>
</gene>
<dbReference type="Proteomes" id="UP001549036">
    <property type="component" value="Unassembled WGS sequence"/>
</dbReference>
<organism evidence="1 2">
    <name type="scientific">Mesorhizobium shonense</name>
    <dbReference type="NCBI Taxonomy" id="1209948"/>
    <lineage>
        <taxon>Bacteria</taxon>
        <taxon>Pseudomonadati</taxon>
        <taxon>Pseudomonadota</taxon>
        <taxon>Alphaproteobacteria</taxon>
        <taxon>Hyphomicrobiales</taxon>
        <taxon>Phyllobacteriaceae</taxon>
        <taxon>Mesorhizobium</taxon>
    </lineage>
</organism>
<name>A0ABV2I564_9HYPH</name>
<accession>A0ABV2I564</accession>
<protein>
    <submittedName>
        <fullName evidence="1">Uncharacterized protein</fullName>
    </submittedName>
</protein>